<dbReference type="GO" id="GO:0070006">
    <property type="term" value="F:metalloaminopeptidase activity"/>
    <property type="evidence" value="ECO:0007669"/>
    <property type="project" value="InterPro"/>
</dbReference>
<evidence type="ECO:0000313" key="5">
    <source>
        <dbReference type="EMBL" id="KAK9862973.1"/>
    </source>
</evidence>
<evidence type="ECO:0000256" key="2">
    <source>
        <dbReference type="ARBA" id="ARBA00022723"/>
    </source>
</evidence>
<dbReference type="Proteomes" id="UP001485043">
    <property type="component" value="Unassembled WGS sequence"/>
</dbReference>
<evidence type="ECO:0000256" key="3">
    <source>
        <dbReference type="ARBA" id="ARBA00022801"/>
    </source>
</evidence>
<dbReference type="SMART" id="SM01011">
    <property type="entry name" value="AMP_N"/>
    <property type="match status" value="1"/>
</dbReference>
<dbReference type="InterPro" id="IPR052433">
    <property type="entry name" value="X-Pro_dipept-like"/>
</dbReference>
<dbReference type="AlphaFoldDB" id="A0AAW1T0X3"/>
<keyword evidence="3" id="KW-0378">Hydrolase</keyword>
<name>A0AAW1T0X3_9CHLO</name>
<dbReference type="GO" id="GO:0030145">
    <property type="term" value="F:manganese ion binding"/>
    <property type="evidence" value="ECO:0007669"/>
    <property type="project" value="InterPro"/>
</dbReference>
<dbReference type="InterPro" id="IPR029149">
    <property type="entry name" value="Creatin/AminoP/Spt16_N"/>
</dbReference>
<dbReference type="InterPro" id="IPR007865">
    <property type="entry name" value="Aminopep_P_N"/>
</dbReference>
<organism evidence="5 6">
    <name type="scientific">Apatococcus fuscideae</name>
    <dbReference type="NCBI Taxonomy" id="2026836"/>
    <lineage>
        <taxon>Eukaryota</taxon>
        <taxon>Viridiplantae</taxon>
        <taxon>Chlorophyta</taxon>
        <taxon>core chlorophytes</taxon>
        <taxon>Trebouxiophyceae</taxon>
        <taxon>Chlorellales</taxon>
        <taxon>Chlorellaceae</taxon>
        <taxon>Apatococcus</taxon>
    </lineage>
</organism>
<gene>
    <name evidence="5" type="ORF">WJX84_001302</name>
</gene>
<comment type="caution">
    <text evidence="5">The sequence shown here is derived from an EMBL/GenBank/DDBJ whole genome shotgun (WGS) entry which is preliminary data.</text>
</comment>
<dbReference type="EMBL" id="JALJOV010000532">
    <property type="protein sequence ID" value="KAK9862973.1"/>
    <property type="molecule type" value="Genomic_DNA"/>
</dbReference>
<sequence length="126" mass="13304">MASNSSLLKRATQRLWSRARTAVPGQPTSASHPELLAEGDLTAGVRGAEYAARRQRLAEALPAGSLAIIPAASTSYMAGLIPYPYRQDADFRYLTGINQEGVAVIESSASARGGAYRLFVPGGNPQ</sequence>
<feature type="non-terminal residue" evidence="5">
    <location>
        <position position="126"/>
    </location>
</feature>
<accession>A0AAW1T0X3</accession>
<dbReference type="GO" id="GO:0005739">
    <property type="term" value="C:mitochondrion"/>
    <property type="evidence" value="ECO:0007669"/>
    <property type="project" value="TreeGrafter"/>
</dbReference>
<dbReference type="GO" id="GO:0006508">
    <property type="term" value="P:proteolysis"/>
    <property type="evidence" value="ECO:0007669"/>
    <property type="project" value="TreeGrafter"/>
</dbReference>
<feature type="domain" description="Aminopeptidase P N-terminal" evidence="4">
    <location>
        <begin position="45"/>
        <end position="125"/>
    </location>
</feature>
<dbReference type="Pfam" id="PF05195">
    <property type="entry name" value="AMP_N"/>
    <property type="match status" value="1"/>
</dbReference>
<evidence type="ECO:0000259" key="4">
    <source>
        <dbReference type="SMART" id="SM01011"/>
    </source>
</evidence>
<keyword evidence="6" id="KW-1185">Reference proteome</keyword>
<dbReference type="Gene3D" id="3.40.350.10">
    <property type="entry name" value="Creatinase/prolidase N-terminal domain"/>
    <property type="match status" value="1"/>
</dbReference>
<comment type="similarity">
    <text evidence="1">Belongs to the peptidase M24B family.</text>
</comment>
<keyword evidence="2" id="KW-0479">Metal-binding</keyword>
<dbReference type="PANTHER" id="PTHR43226">
    <property type="entry name" value="XAA-PRO AMINOPEPTIDASE 3"/>
    <property type="match status" value="1"/>
</dbReference>
<proteinExistence type="inferred from homology"/>
<reference evidence="5 6" key="1">
    <citation type="journal article" date="2024" name="Nat. Commun.">
        <title>Phylogenomics reveals the evolutionary origins of lichenization in chlorophyte algae.</title>
        <authorList>
            <person name="Puginier C."/>
            <person name="Libourel C."/>
            <person name="Otte J."/>
            <person name="Skaloud P."/>
            <person name="Haon M."/>
            <person name="Grisel S."/>
            <person name="Petersen M."/>
            <person name="Berrin J.G."/>
            <person name="Delaux P.M."/>
            <person name="Dal Grande F."/>
            <person name="Keller J."/>
        </authorList>
    </citation>
    <scope>NUCLEOTIDE SEQUENCE [LARGE SCALE GENOMIC DNA]</scope>
    <source>
        <strain evidence="5 6">SAG 2523</strain>
    </source>
</reference>
<dbReference type="PANTHER" id="PTHR43226:SF4">
    <property type="entry name" value="XAA-PRO AMINOPEPTIDASE 3"/>
    <property type="match status" value="1"/>
</dbReference>
<evidence type="ECO:0000313" key="6">
    <source>
        <dbReference type="Proteomes" id="UP001485043"/>
    </source>
</evidence>
<evidence type="ECO:0000256" key="1">
    <source>
        <dbReference type="ARBA" id="ARBA00008766"/>
    </source>
</evidence>
<protein>
    <recommendedName>
        <fullName evidence="4">Aminopeptidase P N-terminal domain-containing protein</fullName>
    </recommendedName>
</protein>
<dbReference type="SUPFAM" id="SSF53092">
    <property type="entry name" value="Creatinase/prolidase N-terminal domain"/>
    <property type="match status" value="1"/>
</dbReference>